<keyword evidence="2" id="KW-1185">Reference proteome</keyword>
<reference evidence="1" key="1">
    <citation type="submission" date="2017-04" db="EMBL/GenBank/DDBJ databases">
        <authorList>
            <person name="Varghese N."/>
            <person name="Submissions S."/>
        </authorList>
    </citation>
    <scope>NUCLEOTIDE SEQUENCE</scope>
    <source>
        <strain evidence="1">WTE2008</strain>
    </source>
</reference>
<dbReference type="EMBL" id="FWXZ01000007">
    <property type="protein sequence ID" value="SMC83055.1"/>
    <property type="molecule type" value="Genomic_DNA"/>
</dbReference>
<accession>A0AC61PPE9</accession>
<gene>
    <name evidence="1" type="ORF">SAMN06297397_2772</name>
</gene>
<comment type="caution">
    <text evidence="1">The sequence shown here is derived from an EMBL/GenBank/DDBJ whole genome shotgun (WGS) entry which is preliminary data.</text>
</comment>
<evidence type="ECO:0000313" key="1">
    <source>
        <dbReference type="EMBL" id="SMC83055.1"/>
    </source>
</evidence>
<evidence type="ECO:0000313" key="2">
    <source>
        <dbReference type="Proteomes" id="UP000192328"/>
    </source>
</evidence>
<protein>
    <submittedName>
        <fullName evidence="1">DRTGG domain-containing protein</fullName>
    </submittedName>
</protein>
<proteinExistence type="predicted"/>
<organism evidence="1 2">
    <name type="scientific">Aristaeella lactis</name>
    <dbReference type="NCBI Taxonomy" id="3046383"/>
    <lineage>
        <taxon>Bacteria</taxon>
        <taxon>Bacillati</taxon>
        <taxon>Bacillota</taxon>
        <taxon>Clostridia</taxon>
        <taxon>Eubacteriales</taxon>
        <taxon>Aristaeellaceae</taxon>
        <taxon>Aristaeella</taxon>
    </lineage>
</organism>
<sequence>MMTIREVMEIVDGKVLVGGDRLDERVDTACGSDLMSDVLAFVKEKTVLITGLINPHVLRTSEMLDITCIVFSRGKLPSEEMMEMAEEIGITLISSPLTTYTACGELYIHGLPGTKRKSGVTKGE</sequence>
<name>A0AC61PPE9_9FIRM</name>
<dbReference type="Proteomes" id="UP000192328">
    <property type="component" value="Unassembled WGS sequence"/>
</dbReference>